<keyword evidence="5 9" id="KW-0067">ATP-binding</keyword>
<feature type="binding site" evidence="8">
    <location>
        <position position="163"/>
    </location>
    <ligand>
        <name>L-serine</name>
        <dbReference type="ChEBI" id="CHEBI:33384"/>
    </ligand>
</feature>
<evidence type="ECO:0000259" key="10">
    <source>
        <dbReference type="PROSITE" id="PS50862"/>
    </source>
</evidence>
<dbReference type="Ensembl" id="ENSCCRT00020100948.1">
    <property type="protein sequence ID" value="ENSCCRP00020092388.1"/>
    <property type="gene ID" value="ENSCCRG00020042091.1"/>
</dbReference>
<feature type="binding site" evidence="8">
    <location>
        <position position="316"/>
    </location>
    <ligand>
        <name>L-serine</name>
        <dbReference type="ChEBI" id="CHEBI:33384"/>
    </ligand>
</feature>
<dbReference type="InterPro" id="IPR045864">
    <property type="entry name" value="aa-tRNA-synth_II/BPL/LPL"/>
</dbReference>
<accession>A0A8C2PY69</accession>
<dbReference type="PANTHER" id="PTHR11778">
    <property type="entry name" value="SERYL-TRNA SYNTHETASE"/>
    <property type="match status" value="1"/>
</dbReference>
<feature type="binding site" evidence="9">
    <location>
        <begin position="283"/>
        <end position="286"/>
    </location>
    <ligand>
        <name>ATP</name>
        <dbReference type="ChEBI" id="CHEBI:30616"/>
    </ligand>
</feature>
<keyword evidence="4" id="KW-0547">Nucleotide-binding</keyword>
<evidence type="ECO:0000256" key="6">
    <source>
        <dbReference type="ARBA" id="ARBA00023146"/>
    </source>
</evidence>
<dbReference type="AlphaFoldDB" id="A0A8C2PY69"/>
<reference evidence="11" key="1">
    <citation type="submission" date="2025-08" db="UniProtKB">
        <authorList>
            <consortium name="Ensembl"/>
        </authorList>
    </citation>
    <scope>IDENTIFICATION</scope>
</reference>
<feature type="binding site" evidence="8">
    <location>
        <position position="216"/>
    </location>
    <ligand>
        <name>L-serine</name>
        <dbReference type="ChEBI" id="CHEBI:33384"/>
    </ligand>
</feature>
<keyword evidence="3" id="KW-0436">Ligase</keyword>
<feature type="site" description="Important for serine binding" evidence="8">
    <location>
        <position position="318"/>
    </location>
</feature>
<evidence type="ECO:0000256" key="8">
    <source>
        <dbReference type="PIRSR" id="PIRSR001529-1"/>
    </source>
</evidence>
<keyword evidence="6" id="KW-0030">Aminoacyl-tRNA synthetase</keyword>
<feature type="binding site" evidence="8">
    <location>
        <position position="194"/>
    </location>
    <ligand>
        <name>L-serine</name>
        <dbReference type="ChEBI" id="CHEBI:33384"/>
    </ligand>
</feature>
<dbReference type="Pfam" id="PF00587">
    <property type="entry name" value="tRNA-synt_2b"/>
    <property type="match status" value="1"/>
</dbReference>
<dbReference type="PRINTS" id="PR00981">
    <property type="entry name" value="TRNASYNTHSER"/>
</dbReference>
<evidence type="ECO:0000256" key="3">
    <source>
        <dbReference type="ARBA" id="ARBA00022598"/>
    </source>
</evidence>
<evidence type="ECO:0000256" key="1">
    <source>
        <dbReference type="ARBA" id="ARBA00010728"/>
    </source>
</evidence>
<dbReference type="InterPro" id="IPR002314">
    <property type="entry name" value="aa-tRNA-synt_IIb"/>
</dbReference>
<organism evidence="11 12">
    <name type="scientific">Cyprinus carpio</name>
    <name type="common">Common carp</name>
    <dbReference type="NCBI Taxonomy" id="7962"/>
    <lineage>
        <taxon>Eukaryota</taxon>
        <taxon>Metazoa</taxon>
        <taxon>Chordata</taxon>
        <taxon>Craniata</taxon>
        <taxon>Vertebrata</taxon>
        <taxon>Euteleostomi</taxon>
        <taxon>Actinopterygii</taxon>
        <taxon>Neopterygii</taxon>
        <taxon>Teleostei</taxon>
        <taxon>Ostariophysi</taxon>
        <taxon>Cypriniformes</taxon>
        <taxon>Cyprinidae</taxon>
        <taxon>Cyprininae</taxon>
        <taxon>Cyprinus</taxon>
    </lineage>
</organism>
<feature type="domain" description="Aminoacyl-transfer RNA synthetases class-II family profile" evidence="10">
    <location>
        <begin position="67"/>
        <end position="343"/>
    </location>
</feature>
<dbReference type="EC" id="6.1.1.11" evidence="2"/>
<evidence type="ECO:0000256" key="2">
    <source>
        <dbReference type="ARBA" id="ARBA00012840"/>
    </source>
</evidence>
<feature type="binding site" evidence="9">
    <location>
        <begin position="209"/>
        <end position="212"/>
    </location>
    <ligand>
        <name>ATP</name>
        <dbReference type="ChEBI" id="CHEBI:30616"/>
    </ligand>
</feature>
<evidence type="ECO:0000256" key="7">
    <source>
        <dbReference type="ARBA" id="ARBA00031113"/>
    </source>
</evidence>
<evidence type="ECO:0000256" key="9">
    <source>
        <dbReference type="PIRSR" id="PIRSR001529-2"/>
    </source>
</evidence>
<dbReference type="PROSITE" id="PS50862">
    <property type="entry name" value="AA_TRNA_LIGASE_II"/>
    <property type="match status" value="1"/>
</dbReference>
<dbReference type="GO" id="GO:0006434">
    <property type="term" value="P:seryl-tRNA aminoacylation"/>
    <property type="evidence" value="ECO:0007669"/>
    <property type="project" value="InterPro"/>
</dbReference>
<evidence type="ECO:0000313" key="11">
    <source>
        <dbReference type="Ensembl" id="ENSCCRP00020092388.1"/>
    </source>
</evidence>
<dbReference type="SUPFAM" id="SSF55681">
    <property type="entry name" value="Class II aaRS and biotin synthetases"/>
    <property type="match status" value="1"/>
</dbReference>
<evidence type="ECO:0000313" key="12">
    <source>
        <dbReference type="Proteomes" id="UP000694701"/>
    </source>
</evidence>
<dbReference type="InterPro" id="IPR006195">
    <property type="entry name" value="aa-tRNA-synth_II"/>
</dbReference>
<proteinExistence type="inferred from homology"/>
<dbReference type="PIRSF" id="PIRSF001529">
    <property type="entry name" value="Ser-tRNA-synth_IIa"/>
    <property type="match status" value="1"/>
</dbReference>
<protein>
    <recommendedName>
        <fullName evidence="2">serine--tRNA ligase</fullName>
        <ecNumber evidence="2">6.1.1.11</ecNumber>
    </recommendedName>
    <alternativeName>
        <fullName evidence="7">Seryl-tRNA synthetase</fullName>
    </alternativeName>
</protein>
<name>A0A8C2PY69_CYPCA</name>
<dbReference type="Proteomes" id="UP000694701">
    <property type="component" value="Unplaced"/>
</dbReference>
<sequence>MASLEEYVSAREEGRAIREKLSQLYVQEGELEKEHYCRALRLPNRTHPFVPIGDKSQARVVELVEFDFKPKGHLQIGERLDIIRQRRLAHVSGHRSYYLRGEGASLQFALQNYTMDLLQKRVKYFLSTNKTKIMTLFNNSSIFASVVYSLDPSRFPDLNLAGTGEVGVAGYFMDHAVNFKDLPVRTVCSSTCYRAETDTGREAWGLYRVHHFNKVEMFGVTSNETGEESSQLLDEFVMLQKEIFSSLKLHYRVLDMPTQELGPPAFRKYDIEAWMPGRGSFGEISSASNCTDYQSRRLNILYEGNDGNLKYAHTVNATACAVPRTVIAILETHQTKEGTILVPEVLRHYLGSEVIEKPKYTPIKYIGPNQPKRHTSK</sequence>
<evidence type="ECO:0000256" key="4">
    <source>
        <dbReference type="ARBA" id="ARBA00022741"/>
    </source>
</evidence>
<evidence type="ECO:0000256" key="5">
    <source>
        <dbReference type="ARBA" id="ARBA00022840"/>
    </source>
</evidence>
<dbReference type="Gene3D" id="3.30.930.10">
    <property type="entry name" value="Bira Bifunctional Protein, Domain 2"/>
    <property type="match status" value="1"/>
</dbReference>
<dbReference type="GO" id="GO:0004828">
    <property type="term" value="F:serine-tRNA ligase activity"/>
    <property type="evidence" value="ECO:0007669"/>
    <property type="project" value="UniProtKB-EC"/>
</dbReference>
<dbReference type="InterPro" id="IPR042103">
    <property type="entry name" value="SerRS_1_N_sf"/>
</dbReference>
<feature type="binding site" evidence="9">
    <location>
        <begin position="194"/>
        <end position="196"/>
    </location>
    <ligand>
        <name>ATP</name>
        <dbReference type="ChEBI" id="CHEBI:30616"/>
    </ligand>
</feature>
<comment type="similarity">
    <text evidence="1">Belongs to the class-II aminoacyl-tRNA synthetase family. Type-1 seryl-tRNA synthetase subfamily.</text>
</comment>
<dbReference type="InterPro" id="IPR002317">
    <property type="entry name" value="Ser-tRNA-ligase_type_1"/>
</dbReference>
<dbReference type="Gene3D" id="1.10.287.40">
    <property type="entry name" value="Serine-tRNA synthetase, tRNA binding domain"/>
    <property type="match status" value="1"/>
</dbReference>
<dbReference type="GO" id="GO:0005524">
    <property type="term" value="F:ATP binding"/>
    <property type="evidence" value="ECO:0007669"/>
    <property type="project" value="UniProtKB-KW"/>
</dbReference>